<organism evidence="1 3">
    <name type="scientific">Oceanimonas baumannii</name>
    <dbReference type="NCBI Taxonomy" id="129578"/>
    <lineage>
        <taxon>Bacteria</taxon>
        <taxon>Pseudomonadati</taxon>
        <taxon>Pseudomonadota</taxon>
        <taxon>Gammaproteobacteria</taxon>
        <taxon>Aeromonadales</taxon>
        <taxon>Aeromonadaceae</taxon>
        <taxon>Oceanimonas</taxon>
    </lineage>
</organism>
<dbReference type="EMBL" id="NQJF01000001">
    <property type="protein sequence ID" value="OYD26280.1"/>
    <property type="molecule type" value="Genomic_DNA"/>
</dbReference>
<gene>
    <name evidence="1" type="ORF">B6S09_01485</name>
    <name evidence="2" type="ORF">LY04_00114</name>
</gene>
<reference evidence="1 3" key="1">
    <citation type="submission" date="2017-08" db="EMBL/GenBank/DDBJ databases">
        <title>Draft Genome Sequence of the Marine Bacterium Oceanimonas baumannii ATCC 700832.</title>
        <authorList>
            <person name="Mcclelland W.D."/>
            <person name="Brennan M.A."/>
            <person name="Trachtenberg A.M."/>
            <person name="Maclea K.S."/>
        </authorList>
    </citation>
    <scope>NUCLEOTIDE SEQUENCE [LARGE SCALE GENOMIC DNA]</scope>
    <source>
        <strain evidence="1 3">ATCC 700832</strain>
    </source>
</reference>
<evidence type="ECO:0000313" key="1">
    <source>
        <dbReference type="EMBL" id="OYD26280.1"/>
    </source>
</evidence>
<accession>A0A235CP11</accession>
<dbReference type="InterPro" id="IPR018642">
    <property type="entry name" value="DUF2066"/>
</dbReference>
<evidence type="ECO:0000313" key="3">
    <source>
        <dbReference type="Proteomes" id="UP000243640"/>
    </source>
</evidence>
<sequence>MILACAPVSGYHKPRVFYNGLIMLKQLLLSLMLLCVAGTAAASVFDVQLDTAPYSREQAREQAVDVLLSRLAGEQGPASWVRDEILNNWSRYSESTPAAGGYRVQFSGAELSPLLHSAGLKVWTGKRPTLLIWQVQDGRVKDMPDTGWREASRQYAIPLLWPLWDLQEHMQVDKSVLSGNSLAEASQRYGAGMWLAVQQQGAGLNWRLYDKNSVQPLTRGQARSATGLLAAVNDYWISHQAAEPVQQPENHAPAEALQAGNDAPGELTIVVTGLKQFSDVVRLEQRLSRLEGITQINVLDSAGDQARFRLVLSSPSASPALTRAGLSALGDRRYRLEQMQ</sequence>
<evidence type="ECO:0000313" key="4">
    <source>
        <dbReference type="Proteomes" id="UP000295058"/>
    </source>
</evidence>
<reference evidence="2 4" key="2">
    <citation type="submission" date="2019-03" db="EMBL/GenBank/DDBJ databases">
        <title>Genomic Encyclopedia of Archaeal and Bacterial Type Strains, Phase II (KMG-II): from individual species to whole genera.</title>
        <authorList>
            <person name="Goeker M."/>
        </authorList>
    </citation>
    <scope>NUCLEOTIDE SEQUENCE [LARGE SCALE GENOMIC DNA]</scope>
    <source>
        <strain evidence="2 4">DSM 15594</strain>
    </source>
</reference>
<dbReference type="AlphaFoldDB" id="A0A235CP11"/>
<proteinExistence type="predicted"/>
<evidence type="ECO:0008006" key="5">
    <source>
        <dbReference type="Google" id="ProtNLM"/>
    </source>
</evidence>
<dbReference type="Proteomes" id="UP000243640">
    <property type="component" value="Unassembled WGS sequence"/>
</dbReference>
<dbReference type="EMBL" id="SODO01000001">
    <property type="protein sequence ID" value="TDW62063.1"/>
    <property type="molecule type" value="Genomic_DNA"/>
</dbReference>
<protein>
    <recommendedName>
        <fullName evidence="5">DUF2066 domain-containing protein</fullName>
    </recommendedName>
</protein>
<evidence type="ECO:0000313" key="2">
    <source>
        <dbReference type="EMBL" id="TDW62063.1"/>
    </source>
</evidence>
<name>A0A235CP11_9GAMM</name>
<comment type="caution">
    <text evidence="1">The sequence shown here is derived from an EMBL/GenBank/DDBJ whole genome shotgun (WGS) entry which is preliminary data.</text>
</comment>
<keyword evidence="4" id="KW-1185">Reference proteome</keyword>
<dbReference type="Pfam" id="PF09839">
    <property type="entry name" value="DUF2066"/>
    <property type="match status" value="1"/>
</dbReference>
<dbReference type="Proteomes" id="UP000295058">
    <property type="component" value="Unassembled WGS sequence"/>
</dbReference>